<dbReference type="AlphaFoldDB" id="A0A3P6D1Z0"/>
<organism evidence="2">
    <name type="scientific">Brassica campestris</name>
    <name type="common">Field mustard</name>
    <dbReference type="NCBI Taxonomy" id="3711"/>
    <lineage>
        <taxon>Eukaryota</taxon>
        <taxon>Viridiplantae</taxon>
        <taxon>Streptophyta</taxon>
        <taxon>Embryophyta</taxon>
        <taxon>Tracheophyta</taxon>
        <taxon>Spermatophyta</taxon>
        <taxon>Magnoliopsida</taxon>
        <taxon>eudicotyledons</taxon>
        <taxon>Gunneridae</taxon>
        <taxon>Pentapetalae</taxon>
        <taxon>rosids</taxon>
        <taxon>malvids</taxon>
        <taxon>Brassicales</taxon>
        <taxon>Brassicaceae</taxon>
        <taxon>Brassiceae</taxon>
        <taxon>Brassica</taxon>
    </lineage>
</organism>
<protein>
    <submittedName>
        <fullName evidence="1">Uncharacterized protein</fullName>
    </submittedName>
</protein>
<dbReference type="Proteomes" id="UP000694005">
    <property type="component" value="Chromosome A10"/>
</dbReference>
<evidence type="ECO:0000313" key="2">
    <source>
        <dbReference type="EMBL" id="VDD18704.1"/>
    </source>
</evidence>
<accession>A0A3P6D1Z0</accession>
<dbReference type="EMBL" id="LR031577">
    <property type="protein sequence ID" value="VDD18704.1"/>
    <property type="molecule type" value="Genomic_DNA"/>
</dbReference>
<gene>
    <name evidence="2" type="ORF">BRAA10T44024Z</name>
    <name evidence="1" type="ORF">BRAPAZ1V2_A10P20370.2</name>
</gene>
<dbReference type="Gramene" id="A10p20370.2_BraZ1">
    <property type="protein sequence ID" value="A10p20370.2_BraZ1.CDS"/>
    <property type="gene ID" value="A10g20370.2_BraZ1"/>
</dbReference>
<sequence length="61" mass="7029">MADFQKSTQRVKWVFTPQKLGLSSYVLTFDCLYRVLRMRKNLDGAYIKDVVAESDPTAEPT</sequence>
<reference evidence="2" key="1">
    <citation type="submission" date="2018-11" db="EMBL/GenBank/DDBJ databases">
        <authorList>
            <consortium name="Genoscope - CEA"/>
            <person name="William W."/>
        </authorList>
    </citation>
    <scope>NUCLEOTIDE SEQUENCE</scope>
</reference>
<evidence type="ECO:0000313" key="1">
    <source>
        <dbReference type="EMBL" id="CAG7910791.1"/>
    </source>
</evidence>
<name>A0A3P6D1Z0_BRACM</name>
<dbReference type="EMBL" id="LS974626">
    <property type="protein sequence ID" value="CAG7910791.1"/>
    <property type="molecule type" value="Genomic_DNA"/>
</dbReference>
<proteinExistence type="predicted"/>